<dbReference type="Proteomes" id="UP000325827">
    <property type="component" value="Unassembled WGS sequence"/>
</dbReference>
<proteinExistence type="predicted"/>
<evidence type="ECO:0000313" key="2">
    <source>
        <dbReference type="Proteomes" id="UP000325827"/>
    </source>
</evidence>
<protein>
    <recommendedName>
        <fullName evidence="3">DUF559 domain-containing protein</fullName>
    </recommendedName>
</protein>
<keyword evidence="2" id="KW-1185">Reference proteome</keyword>
<dbReference type="EMBL" id="VYSA01000001">
    <property type="protein sequence ID" value="KAA9111554.1"/>
    <property type="molecule type" value="Genomic_DNA"/>
</dbReference>
<dbReference type="AlphaFoldDB" id="A0A5J5J8Q5"/>
<sequence>MSRPPSPLPPGLGASFARREAVAAGVTERRLRAKDLETPFRGVRARPEKAIVDTDEDDPLAADRRTRRRVLRLAQAYTHVMPAHAFFAARTAAVIYRAPIAHGDDLDVGVHVPARSIRRRGVRGIKVERKLATIREFDGLRLSSPASTWAMLASELSVRELVIVGDGLVRVPRDDRGVRRPLAQLTDIEQLRRAMAAGRRPGVSRLREAVELIRVGSSSPLETEYRLDAAASGLPDPELDVDIMCTRGRRLGITEIAYRGWKVLVEIEGDHHRTSRKQWNRDIEKYAAYVAEGWEVIRLTSAHIRGADPKASAIVREVLYRRGWRP</sequence>
<dbReference type="OrthoDB" id="3173471at2"/>
<reference evidence="2" key="1">
    <citation type="submission" date="2019-09" db="EMBL/GenBank/DDBJ databases">
        <title>Mumia zhuanghuii sp. nov. isolated from the intestinal contents of plateau pika (Ochotona curzoniae) in the Qinghai-Tibet plateau of China.</title>
        <authorList>
            <person name="Tian Z."/>
        </authorList>
    </citation>
    <scope>NUCLEOTIDE SEQUENCE [LARGE SCALE GENOMIC DNA]</scope>
    <source>
        <strain evidence="2">JCM 30598</strain>
    </source>
</reference>
<gene>
    <name evidence="1" type="ORF">F6B43_08325</name>
</gene>
<name>A0A5J5J8Q5_9MICO</name>
<dbReference type="RefSeq" id="WP_150448322.1">
    <property type="nucleotide sequence ID" value="NZ_VYSA01000001.1"/>
</dbReference>
<dbReference type="Gene3D" id="3.40.960.10">
    <property type="entry name" value="VSR Endonuclease"/>
    <property type="match status" value="1"/>
</dbReference>
<evidence type="ECO:0008006" key="3">
    <source>
        <dbReference type="Google" id="ProtNLM"/>
    </source>
</evidence>
<accession>A0A5J5J8Q5</accession>
<comment type="caution">
    <text evidence="1">The sequence shown here is derived from an EMBL/GenBank/DDBJ whole genome shotgun (WGS) entry which is preliminary data.</text>
</comment>
<evidence type="ECO:0000313" key="1">
    <source>
        <dbReference type="EMBL" id="KAA9111554.1"/>
    </source>
</evidence>
<organism evidence="1 2">
    <name type="scientific">Microbacterium rhizomatis</name>
    <dbReference type="NCBI Taxonomy" id="1631477"/>
    <lineage>
        <taxon>Bacteria</taxon>
        <taxon>Bacillati</taxon>
        <taxon>Actinomycetota</taxon>
        <taxon>Actinomycetes</taxon>
        <taxon>Micrococcales</taxon>
        <taxon>Microbacteriaceae</taxon>
        <taxon>Microbacterium</taxon>
    </lineage>
</organism>